<reference evidence="10 11" key="1">
    <citation type="submission" date="2017-09" db="EMBL/GenBank/DDBJ databases">
        <title>Complete genome sequence of Oxytococcus suis strain ZY16052.</title>
        <authorList>
            <person name="Li F."/>
        </authorList>
    </citation>
    <scope>NUCLEOTIDE SEQUENCE [LARGE SCALE GENOMIC DNA]</scope>
    <source>
        <strain evidence="10 11">ZY16052</strain>
    </source>
</reference>
<evidence type="ECO:0000256" key="4">
    <source>
        <dbReference type="ARBA" id="ARBA00022597"/>
    </source>
</evidence>
<feature type="transmembrane region" description="Helical" evidence="9">
    <location>
        <begin position="76"/>
        <end position="96"/>
    </location>
</feature>
<feature type="transmembrane region" description="Helical" evidence="9">
    <location>
        <begin position="102"/>
        <end position="119"/>
    </location>
</feature>
<keyword evidence="8 9" id="KW-0472">Membrane</keyword>
<dbReference type="KEGG" id="abae:CL176_01940"/>
<evidence type="ECO:0000256" key="5">
    <source>
        <dbReference type="ARBA" id="ARBA00022692"/>
    </source>
</evidence>
<feature type="transmembrane region" description="Helical" evidence="9">
    <location>
        <begin position="289"/>
        <end position="308"/>
    </location>
</feature>
<comment type="similarity">
    <text evidence="1">Belongs to the KdgT transporter family.</text>
</comment>
<feature type="transmembrane region" description="Helical" evidence="9">
    <location>
        <begin position="220"/>
        <end position="243"/>
    </location>
</feature>
<feature type="transmembrane region" description="Helical" evidence="9">
    <location>
        <begin position="140"/>
        <end position="161"/>
    </location>
</feature>
<dbReference type="Pfam" id="PF03812">
    <property type="entry name" value="KdgT"/>
    <property type="match status" value="1"/>
</dbReference>
<evidence type="ECO:0000256" key="6">
    <source>
        <dbReference type="ARBA" id="ARBA00022847"/>
    </source>
</evidence>
<organism evidence="10 11">
    <name type="scientific">Suicoccus acidiformans</name>
    <dbReference type="NCBI Taxonomy" id="2036206"/>
    <lineage>
        <taxon>Bacteria</taxon>
        <taxon>Bacillati</taxon>
        <taxon>Bacillota</taxon>
        <taxon>Bacilli</taxon>
        <taxon>Lactobacillales</taxon>
        <taxon>Aerococcaceae</taxon>
        <taxon>Suicoccus</taxon>
    </lineage>
</organism>
<keyword evidence="5 9" id="KW-0812">Transmembrane</keyword>
<keyword evidence="6" id="KW-0769">Symport</keyword>
<evidence type="ECO:0000256" key="9">
    <source>
        <dbReference type="SAM" id="Phobius"/>
    </source>
</evidence>
<evidence type="ECO:0000313" key="10">
    <source>
        <dbReference type="EMBL" id="AXY24879.1"/>
    </source>
</evidence>
<accession>A0A347WIH2</accession>
<proteinExistence type="inferred from homology"/>
<dbReference type="EMBL" id="CP023434">
    <property type="protein sequence ID" value="AXY24879.1"/>
    <property type="molecule type" value="Genomic_DNA"/>
</dbReference>
<evidence type="ECO:0000256" key="3">
    <source>
        <dbReference type="ARBA" id="ARBA00022475"/>
    </source>
</evidence>
<dbReference type="InterPro" id="IPR004684">
    <property type="entry name" value="2keto-3dGluconate_permease"/>
</dbReference>
<keyword evidence="2" id="KW-0813">Transport</keyword>
<dbReference type="AlphaFoldDB" id="A0A347WIH2"/>
<sequence>MRILKTIQKIPGGMVVVPLLLGATLNTLFPNLAEYFGGVTGAYINGASAILFAFFFCVGASIDIKGNSGYIVKKGLLISGGKVLLAALLGIVLSRIIPSEGIQTGILSGVSTLAIVAAFSQTNGGLYISILEPYGRNEDIAAFPFISVQSGPFFTMIIMGMAGVASFPLPALMSTLLPFILGLILGTLDQDIRQMFAPGVGILIPFFSCALGFTLDFRQIIQSGLSGIIVGLLVIFVSGGVMAFLDRYVAKSDGIAGWAAASTAGAGVSVPHVLAELAPEQFGTIAESATAIVATAVIVTSILTPIVTNYMEKRARVKGLPVVPNETKSK</sequence>
<dbReference type="OrthoDB" id="2833at2"/>
<feature type="transmembrane region" description="Helical" evidence="9">
    <location>
        <begin position="195"/>
        <end position="214"/>
    </location>
</feature>
<dbReference type="RefSeq" id="WP_118989801.1">
    <property type="nucleotide sequence ID" value="NZ_CP023434.1"/>
</dbReference>
<evidence type="ECO:0000256" key="2">
    <source>
        <dbReference type="ARBA" id="ARBA00022448"/>
    </source>
</evidence>
<dbReference type="GO" id="GO:0016020">
    <property type="term" value="C:membrane"/>
    <property type="evidence" value="ECO:0007669"/>
    <property type="project" value="InterPro"/>
</dbReference>
<dbReference type="GO" id="GO:0015649">
    <property type="term" value="F:2-keto-3-deoxygluconate:proton symporter activity"/>
    <property type="evidence" value="ECO:0007669"/>
    <property type="project" value="InterPro"/>
</dbReference>
<feature type="transmembrane region" description="Helical" evidence="9">
    <location>
        <begin position="42"/>
        <end position="64"/>
    </location>
</feature>
<feature type="transmembrane region" description="Helical" evidence="9">
    <location>
        <begin position="12"/>
        <end position="30"/>
    </location>
</feature>
<feature type="transmembrane region" description="Helical" evidence="9">
    <location>
        <begin position="255"/>
        <end position="274"/>
    </location>
</feature>
<keyword evidence="7 9" id="KW-1133">Transmembrane helix</keyword>
<evidence type="ECO:0000313" key="11">
    <source>
        <dbReference type="Proteomes" id="UP000263232"/>
    </source>
</evidence>
<name>A0A347WIH2_9LACT</name>
<protein>
    <submittedName>
        <fullName evidence="10">2-keto-3-deoxygluconate permease</fullName>
    </submittedName>
</protein>
<evidence type="ECO:0000256" key="1">
    <source>
        <dbReference type="ARBA" id="ARBA00006430"/>
    </source>
</evidence>
<evidence type="ECO:0000256" key="8">
    <source>
        <dbReference type="ARBA" id="ARBA00023136"/>
    </source>
</evidence>
<keyword evidence="3" id="KW-1003">Cell membrane</keyword>
<feature type="transmembrane region" description="Helical" evidence="9">
    <location>
        <begin position="167"/>
        <end position="188"/>
    </location>
</feature>
<gene>
    <name evidence="10" type="ORF">CL176_01940</name>
</gene>
<evidence type="ECO:0000256" key="7">
    <source>
        <dbReference type="ARBA" id="ARBA00022989"/>
    </source>
</evidence>
<dbReference type="Proteomes" id="UP000263232">
    <property type="component" value="Chromosome"/>
</dbReference>
<keyword evidence="4" id="KW-0762">Sugar transport</keyword>
<keyword evidence="11" id="KW-1185">Reference proteome</keyword>